<dbReference type="KEGG" id="sgy:Sgly_1101"/>
<protein>
    <recommendedName>
        <fullName evidence="3">DUF2442 domain-containing protein</fullName>
    </recommendedName>
</protein>
<reference evidence="1 2" key="1">
    <citation type="journal article" date="2011" name="Stand. Genomic Sci.">
        <title>Complete genome sequence of Syntrophobotulus glycolicus type strain (FlGlyR).</title>
        <authorList>
            <person name="Han C."/>
            <person name="Mwirichia R."/>
            <person name="Chertkov O."/>
            <person name="Held B."/>
            <person name="Lapidus A."/>
            <person name="Nolan M."/>
            <person name="Lucas S."/>
            <person name="Hammon N."/>
            <person name="Deshpande S."/>
            <person name="Cheng J.F."/>
            <person name="Tapia R."/>
            <person name="Goodwin L."/>
            <person name="Pitluck S."/>
            <person name="Huntemann M."/>
            <person name="Liolios K."/>
            <person name="Ivanova N."/>
            <person name="Pagani I."/>
            <person name="Mavromatis K."/>
            <person name="Ovchinikova G."/>
            <person name="Pati A."/>
            <person name="Chen A."/>
            <person name="Palaniappan K."/>
            <person name="Land M."/>
            <person name="Hauser L."/>
            <person name="Brambilla E.M."/>
            <person name="Rohde M."/>
            <person name="Spring S."/>
            <person name="Sikorski J."/>
            <person name="Goker M."/>
            <person name="Woyke T."/>
            <person name="Bristow J."/>
            <person name="Eisen J.A."/>
            <person name="Markowitz V."/>
            <person name="Hugenholtz P."/>
            <person name="Kyrpides N.C."/>
            <person name="Klenk H.P."/>
            <person name="Detter J.C."/>
        </authorList>
    </citation>
    <scope>NUCLEOTIDE SEQUENCE [LARGE SCALE GENOMIC DNA]</scope>
    <source>
        <strain evidence="2">DSM 8271 / FlGlyR</strain>
    </source>
</reference>
<reference evidence="2" key="2">
    <citation type="submission" date="2011-02" db="EMBL/GenBank/DDBJ databases">
        <title>The complete genome of Syntrophobotulus glycolicus DSM 8271.</title>
        <authorList>
            <person name="Lucas S."/>
            <person name="Copeland A."/>
            <person name="Lapidus A."/>
            <person name="Bruce D."/>
            <person name="Goodwin L."/>
            <person name="Pitluck S."/>
            <person name="Kyrpides N."/>
            <person name="Mavromatis K."/>
            <person name="Pagani I."/>
            <person name="Ivanova N."/>
            <person name="Mikhailova N."/>
            <person name="Chertkov O."/>
            <person name="Held B."/>
            <person name="Detter J.C."/>
            <person name="Tapia R."/>
            <person name="Han C."/>
            <person name="Land M."/>
            <person name="Hauser L."/>
            <person name="Markowitz V."/>
            <person name="Cheng J.-F."/>
            <person name="Hugenholtz P."/>
            <person name="Woyke T."/>
            <person name="Wu D."/>
            <person name="Spring S."/>
            <person name="Schroeder M."/>
            <person name="Brambilla E."/>
            <person name="Klenk H.-P."/>
            <person name="Eisen J.A."/>
        </authorList>
    </citation>
    <scope>NUCLEOTIDE SEQUENCE [LARGE SCALE GENOMIC DNA]</scope>
    <source>
        <strain evidence="2">DSM 8271 / FlGlyR</strain>
    </source>
</reference>
<dbReference type="RefSeq" id="WP_013624296.1">
    <property type="nucleotide sequence ID" value="NC_015172.1"/>
</dbReference>
<name>F0SU43_SYNGF</name>
<keyword evidence="2" id="KW-1185">Reference proteome</keyword>
<dbReference type="Proteomes" id="UP000007488">
    <property type="component" value="Chromosome"/>
</dbReference>
<dbReference type="Gene3D" id="3.30.2020.10">
    <property type="entry name" value="NE0471-like N-terminal domain"/>
    <property type="match status" value="1"/>
</dbReference>
<sequence>MPALTAGKPNSMGQEVMAILTITRVDTLDNQTLDIELSNGSLILFNLRPLLDEDPAYACLRAEALLPRPRTDGKSIFWPGGPRLALGEIMTLLNRQGSI</sequence>
<dbReference type="STRING" id="645991.Sgly_1101"/>
<accession>F0SU43</accession>
<dbReference type="SUPFAM" id="SSF143880">
    <property type="entry name" value="NE0471 N-terminal domain-like"/>
    <property type="match status" value="1"/>
</dbReference>
<evidence type="ECO:0000313" key="2">
    <source>
        <dbReference type="Proteomes" id="UP000007488"/>
    </source>
</evidence>
<dbReference type="AlphaFoldDB" id="F0SU43"/>
<evidence type="ECO:0008006" key="3">
    <source>
        <dbReference type="Google" id="ProtNLM"/>
    </source>
</evidence>
<dbReference type="HOGENOM" id="CLU_181612_0_0_9"/>
<gene>
    <name evidence="1" type="ordered locus">Sgly_1101</name>
</gene>
<proteinExistence type="predicted"/>
<evidence type="ECO:0000313" key="1">
    <source>
        <dbReference type="EMBL" id="ADY55426.1"/>
    </source>
</evidence>
<dbReference type="EMBL" id="CP002547">
    <property type="protein sequence ID" value="ADY55426.1"/>
    <property type="molecule type" value="Genomic_DNA"/>
</dbReference>
<dbReference type="InterPro" id="IPR036782">
    <property type="entry name" value="NE0471-like_N"/>
</dbReference>
<dbReference type="eggNOG" id="ENOG50331M2">
    <property type="taxonomic scope" value="Bacteria"/>
</dbReference>
<organism evidence="1 2">
    <name type="scientific">Syntrophobotulus glycolicus (strain DSM 8271 / FlGlyR)</name>
    <dbReference type="NCBI Taxonomy" id="645991"/>
    <lineage>
        <taxon>Bacteria</taxon>
        <taxon>Bacillati</taxon>
        <taxon>Bacillota</taxon>
        <taxon>Clostridia</taxon>
        <taxon>Eubacteriales</taxon>
        <taxon>Desulfitobacteriaceae</taxon>
        <taxon>Syntrophobotulus</taxon>
    </lineage>
</organism>